<feature type="non-terminal residue" evidence="2">
    <location>
        <position position="45"/>
    </location>
</feature>
<protein>
    <submittedName>
        <fullName evidence="2">21_t:CDS:1</fullName>
    </submittedName>
</protein>
<evidence type="ECO:0000313" key="3">
    <source>
        <dbReference type="Proteomes" id="UP000789831"/>
    </source>
</evidence>
<dbReference type="EMBL" id="CAJVPL010002834">
    <property type="protein sequence ID" value="CAG8620816.1"/>
    <property type="molecule type" value="Genomic_DNA"/>
</dbReference>
<feature type="region of interest" description="Disordered" evidence="1">
    <location>
        <begin position="1"/>
        <end position="22"/>
    </location>
</feature>
<proteinExistence type="predicted"/>
<comment type="caution">
    <text evidence="2">The sequence shown here is derived from an EMBL/GenBank/DDBJ whole genome shotgun (WGS) entry which is preliminary data.</text>
</comment>
<dbReference type="Proteomes" id="UP000789831">
    <property type="component" value="Unassembled WGS sequence"/>
</dbReference>
<sequence length="45" mass="5185">MSRKTPAAMTERNPSRKSNNDFCSSVNDISIWLLQNLNKDFNALR</sequence>
<organism evidence="2 3">
    <name type="scientific">Ambispora gerdemannii</name>
    <dbReference type="NCBI Taxonomy" id="144530"/>
    <lineage>
        <taxon>Eukaryota</taxon>
        <taxon>Fungi</taxon>
        <taxon>Fungi incertae sedis</taxon>
        <taxon>Mucoromycota</taxon>
        <taxon>Glomeromycotina</taxon>
        <taxon>Glomeromycetes</taxon>
        <taxon>Archaeosporales</taxon>
        <taxon>Ambisporaceae</taxon>
        <taxon>Ambispora</taxon>
    </lineage>
</organism>
<name>A0A9N9GN45_9GLOM</name>
<reference evidence="2" key="1">
    <citation type="submission" date="2021-06" db="EMBL/GenBank/DDBJ databases">
        <authorList>
            <person name="Kallberg Y."/>
            <person name="Tangrot J."/>
            <person name="Rosling A."/>
        </authorList>
    </citation>
    <scope>NUCLEOTIDE SEQUENCE</scope>
    <source>
        <strain evidence="2">MT106</strain>
    </source>
</reference>
<gene>
    <name evidence="2" type="ORF">AGERDE_LOCUS10057</name>
</gene>
<evidence type="ECO:0000313" key="2">
    <source>
        <dbReference type="EMBL" id="CAG8620816.1"/>
    </source>
</evidence>
<accession>A0A9N9GN45</accession>
<dbReference type="AlphaFoldDB" id="A0A9N9GN45"/>
<keyword evidence="3" id="KW-1185">Reference proteome</keyword>
<evidence type="ECO:0000256" key="1">
    <source>
        <dbReference type="SAM" id="MobiDB-lite"/>
    </source>
</evidence>